<dbReference type="GO" id="GO:0008076">
    <property type="term" value="C:voltage-gated potassium channel complex"/>
    <property type="evidence" value="ECO:0007669"/>
    <property type="project" value="TreeGrafter"/>
</dbReference>
<evidence type="ECO:0000256" key="1">
    <source>
        <dbReference type="ARBA" id="ARBA00004141"/>
    </source>
</evidence>
<keyword evidence="4 9" id="KW-1133">Transmembrane helix</keyword>
<comment type="subcellular location">
    <subcellularLocation>
        <location evidence="1">Membrane</location>
        <topology evidence="1">Multi-pass membrane protein</topology>
    </subcellularLocation>
</comment>
<protein>
    <submittedName>
        <fullName evidence="10">KCNMB2 protein</fullName>
    </submittedName>
</protein>
<sequence>MVSHTSLQEKEKCKISAWFVVSLSLAACCLVALIVLGVVIVQPVVKTDSLSFQEANCTTVNSYFTGEKPSCSCGKYCSSWYPCNRYLVRYVPAAGGNDTARDAVMFDTEGGLNKGRTAGEDLQCATRPCNNYDHGDSELTRFNTTYGEGQTFTCLYNPNDPGFVILTRLFTWNAVFHSMLWPSIGSVIFSALTVYWGLRCKKASSTGPDSSITVVSKNDRPPPYDGGFIYNN</sequence>
<evidence type="ECO:0000256" key="4">
    <source>
        <dbReference type="ARBA" id="ARBA00022989"/>
    </source>
</evidence>
<evidence type="ECO:0000256" key="2">
    <source>
        <dbReference type="ARBA" id="ARBA00022448"/>
    </source>
</evidence>
<evidence type="ECO:0000256" key="8">
    <source>
        <dbReference type="ARBA" id="ARBA00023303"/>
    </source>
</evidence>
<dbReference type="InterPro" id="IPR003930">
    <property type="entry name" value="K_chnl_Ca-activ_BK_bsu"/>
</dbReference>
<keyword evidence="6 9" id="KW-0472">Membrane</keyword>
<keyword evidence="11" id="KW-1185">Reference proteome</keyword>
<evidence type="ECO:0000313" key="11">
    <source>
        <dbReference type="Proteomes" id="UP000838412"/>
    </source>
</evidence>
<keyword evidence="7" id="KW-0325">Glycoprotein</keyword>
<evidence type="ECO:0000313" key="10">
    <source>
        <dbReference type="EMBL" id="CAH1252689.1"/>
    </source>
</evidence>
<keyword evidence="2" id="KW-0813">Transport</keyword>
<keyword evidence="5" id="KW-0406">Ion transport</keyword>
<reference evidence="10" key="1">
    <citation type="submission" date="2022-01" db="EMBL/GenBank/DDBJ databases">
        <authorList>
            <person name="Braso-Vives M."/>
        </authorList>
    </citation>
    <scope>NUCLEOTIDE SEQUENCE</scope>
</reference>
<name>A0A8J9ZE06_BRALA</name>
<evidence type="ECO:0000256" key="6">
    <source>
        <dbReference type="ARBA" id="ARBA00023136"/>
    </source>
</evidence>
<dbReference type="AlphaFoldDB" id="A0A8J9ZE06"/>
<keyword evidence="8" id="KW-0407">Ion channel</keyword>
<organism evidence="10 11">
    <name type="scientific">Branchiostoma lanceolatum</name>
    <name type="common">Common lancelet</name>
    <name type="synonym">Amphioxus lanceolatum</name>
    <dbReference type="NCBI Taxonomy" id="7740"/>
    <lineage>
        <taxon>Eukaryota</taxon>
        <taxon>Metazoa</taxon>
        <taxon>Chordata</taxon>
        <taxon>Cephalochordata</taxon>
        <taxon>Leptocardii</taxon>
        <taxon>Amphioxiformes</taxon>
        <taxon>Branchiostomatidae</taxon>
        <taxon>Branchiostoma</taxon>
    </lineage>
</organism>
<dbReference type="PANTHER" id="PTHR10258">
    <property type="entry name" value="CALCIUM-ACTIVATED POTASSIUM CHANNEL SUBUNIT BETA"/>
    <property type="match status" value="1"/>
</dbReference>
<dbReference type="GO" id="GO:0015269">
    <property type="term" value="F:calcium-activated potassium channel activity"/>
    <property type="evidence" value="ECO:0007669"/>
    <property type="project" value="InterPro"/>
</dbReference>
<keyword evidence="3 9" id="KW-0812">Transmembrane</keyword>
<accession>A0A8J9ZE06</accession>
<evidence type="ECO:0000256" key="9">
    <source>
        <dbReference type="SAM" id="Phobius"/>
    </source>
</evidence>
<dbReference type="PANTHER" id="PTHR10258:SF8">
    <property type="entry name" value="CALCIUM-ACTIVATED POTASSIUM CHANNEL BK ALPHA SUBUNIT DOMAIN-CONTAINING PROTEIN"/>
    <property type="match status" value="1"/>
</dbReference>
<evidence type="ECO:0000256" key="5">
    <source>
        <dbReference type="ARBA" id="ARBA00023065"/>
    </source>
</evidence>
<evidence type="ECO:0000256" key="3">
    <source>
        <dbReference type="ARBA" id="ARBA00022692"/>
    </source>
</evidence>
<dbReference type="GO" id="GO:0015459">
    <property type="term" value="F:potassium channel regulator activity"/>
    <property type="evidence" value="ECO:0007669"/>
    <property type="project" value="TreeGrafter"/>
</dbReference>
<dbReference type="OrthoDB" id="5973433at2759"/>
<feature type="transmembrane region" description="Helical" evidence="9">
    <location>
        <begin position="179"/>
        <end position="198"/>
    </location>
</feature>
<feature type="transmembrane region" description="Helical" evidence="9">
    <location>
        <begin position="17"/>
        <end position="41"/>
    </location>
</feature>
<proteinExistence type="predicted"/>
<dbReference type="GO" id="GO:0005513">
    <property type="term" value="P:detection of calcium ion"/>
    <property type="evidence" value="ECO:0007669"/>
    <property type="project" value="TreeGrafter"/>
</dbReference>
<dbReference type="EMBL" id="OV696687">
    <property type="protein sequence ID" value="CAH1252689.1"/>
    <property type="molecule type" value="Genomic_DNA"/>
</dbReference>
<dbReference type="Proteomes" id="UP000838412">
    <property type="component" value="Chromosome 2"/>
</dbReference>
<evidence type="ECO:0000256" key="7">
    <source>
        <dbReference type="ARBA" id="ARBA00023180"/>
    </source>
</evidence>
<dbReference type="Pfam" id="PF03185">
    <property type="entry name" value="CaKB"/>
    <property type="match status" value="1"/>
</dbReference>
<gene>
    <name evidence="10" type="primary">KCNMB2</name>
    <name evidence="10" type="ORF">BLAG_LOCUS12699</name>
</gene>